<keyword evidence="2" id="KW-1185">Reference proteome</keyword>
<name>A0ABU4W8S8_9FUSO</name>
<dbReference type="Gene3D" id="1.10.510.10">
    <property type="entry name" value="Transferase(Phosphotransferase) domain 1"/>
    <property type="match status" value="1"/>
</dbReference>
<evidence type="ECO:0000313" key="2">
    <source>
        <dbReference type="Proteomes" id="UP001279681"/>
    </source>
</evidence>
<dbReference type="InterPro" id="IPR009330">
    <property type="entry name" value="LipoPS_heptP_kinase"/>
</dbReference>
<dbReference type="EMBL" id="JAVIKH010000005">
    <property type="protein sequence ID" value="MDX8335924.1"/>
    <property type="molecule type" value="Genomic_DNA"/>
</dbReference>
<keyword evidence="1" id="KW-0418">Kinase</keyword>
<protein>
    <submittedName>
        <fullName evidence="1">Lipopolysaccharide core heptose(II) kinase RfaY</fullName>
    </submittedName>
</protein>
<dbReference type="Pfam" id="PF06176">
    <property type="entry name" value="WaaY"/>
    <property type="match status" value="1"/>
</dbReference>
<dbReference type="Proteomes" id="UP001279681">
    <property type="component" value="Unassembled WGS sequence"/>
</dbReference>
<keyword evidence="1" id="KW-0808">Transferase</keyword>
<proteinExistence type="predicted"/>
<organism evidence="1 2">
    <name type="scientific">Candidatus Cetobacterium colombiensis</name>
    <dbReference type="NCBI Taxonomy" id="3073100"/>
    <lineage>
        <taxon>Bacteria</taxon>
        <taxon>Fusobacteriati</taxon>
        <taxon>Fusobacteriota</taxon>
        <taxon>Fusobacteriia</taxon>
        <taxon>Fusobacteriales</taxon>
        <taxon>Fusobacteriaceae</taxon>
        <taxon>Cetobacterium</taxon>
    </lineage>
</organism>
<reference evidence="2" key="1">
    <citation type="submission" date="2023-07" db="EMBL/GenBank/DDBJ databases">
        <authorList>
            <person name="Colorado M.A."/>
            <person name="Villamil L.M."/>
            <person name="Melo J.F."/>
            <person name="Rodriguez J.A."/>
            <person name="Ruiz R.Y."/>
        </authorList>
    </citation>
    <scope>NUCLEOTIDE SEQUENCE [LARGE SCALE GENOMIC DNA]</scope>
    <source>
        <strain evidence="2">C33</strain>
    </source>
</reference>
<dbReference type="RefSeq" id="WP_320313328.1">
    <property type="nucleotide sequence ID" value="NZ_JAVIKH010000005.1"/>
</dbReference>
<dbReference type="SUPFAM" id="SSF56112">
    <property type="entry name" value="Protein kinase-like (PK-like)"/>
    <property type="match status" value="1"/>
</dbReference>
<sequence length="238" mass="28451">MKKQKLKNGYILSAYEEKYLKLGEKILENKYNILKEYKNTLRNYVAVIEIENKKYVLKSPRNEHRIIQRKVGTLFKDGEALTTLKNINELIKNGLDIFAKPYLAIVKRKNGFIEESFILMEYVEAFEEKNKDLAIEYTKKMHEKKIYHGDCNPANFVITGNNSLKVIDTQAKKMFFGKYRAHYDMLTMKMDSYREVKYPYKKDCWYYMALGMKKFKKNSFIKNIKSIRKRIRNHGEEE</sequence>
<dbReference type="InterPro" id="IPR011009">
    <property type="entry name" value="Kinase-like_dom_sf"/>
</dbReference>
<accession>A0ABU4W8S8</accession>
<evidence type="ECO:0000313" key="1">
    <source>
        <dbReference type="EMBL" id="MDX8335924.1"/>
    </source>
</evidence>
<comment type="caution">
    <text evidence="1">The sequence shown here is derived from an EMBL/GenBank/DDBJ whole genome shotgun (WGS) entry which is preliminary data.</text>
</comment>
<gene>
    <name evidence="1" type="ORF">RFV38_05350</name>
</gene>
<dbReference type="GO" id="GO:0016301">
    <property type="term" value="F:kinase activity"/>
    <property type="evidence" value="ECO:0007669"/>
    <property type="project" value="UniProtKB-KW"/>
</dbReference>